<dbReference type="AlphaFoldDB" id="A0AAV5TZE9"/>
<gene>
    <name evidence="1" type="ORF">PENTCL1PPCAC_21892</name>
</gene>
<accession>A0AAV5TZE9</accession>
<protein>
    <submittedName>
        <fullName evidence="1">Uncharacterized protein</fullName>
    </submittedName>
</protein>
<dbReference type="Proteomes" id="UP001432027">
    <property type="component" value="Unassembled WGS sequence"/>
</dbReference>
<reference evidence="1" key="1">
    <citation type="submission" date="2023-10" db="EMBL/GenBank/DDBJ databases">
        <title>Genome assembly of Pristionchus species.</title>
        <authorList>
            <person name="Yoshida K."/>
            <person name="Sommer R.J."/>
        </authorList>
    </citation>
    <scope>NUCLEOTIDE SEQUENCE</scope>
    <source>
        <strain evidence="1">RS0144</strain>
    </source>
</reference>
<evidence type="ECO:0000313" key="2">
    <source>
        <dbReference type="Proteomes" id="UP001432027"/>
    </source>
</evidence>
<name>A0AAV5TZE9_9BILA</name>
<comment type="caution">
    <text evidence="1">The sequence shown here is derived from an EMBL/GenBank/DDBJ whole genome shotgun (WGS) entry which is preliminary data.</text>
</comment>
<sequence>NIRDNVYFDLKKGIYTFIDKSDTDDIQKKDGLHSLCTWACAQKGDDLKQICSGAQFAAHRRTMKLIASTIWTHGTYHQIVKFMKSPMEEAMDLLTPEFKKKFNLKDSETPLPLASHVLIL</sequence>
<proteinExistence type="predicted"/>
<feature type="non-terminal residue" evidence="1">
    <location>
        <position position="1"/>
    </location>
</feature>
<keyword evidence="2" id="KW-1185">Reference proteome</keyword>
<dbReference type="EMBL" id="BTSX01000005">
    <property type="protein sequence ID" value="GMS99717.1"/>
    <property type="molecule type" value="Genomic_DNA"/>
</dbReference>
<organism evidence="1 2">
    <name type="scientific">Pristionchus entomophagus</name>
    <dbReference type="NCBI Taxonomy" id="358040"/>
    <lineage>
        <taxon>Eukaryota</taxon>
        <taxon>Metazoa</taxon>
        <taxon>Ecdysozoa</taxon>
        <taxon>Nematoda</taxon>
        <taxon>Chromadorea</taxon>
        <taxon>Rhabditida</taxon>
        <taxon>Rhabditina</taxon>
        <taxon>Diplogasteromorpha</taxon>
        <taxon>Diplogasteroidea</taxon>
        <taxon>Neodiplogasteridae</taxon>
        <taxon>Pristionchus</taxon>
    </lineage>
</organism>
<evidence type="ECO:0000313" key="1">
    <source>
        <dbReference type="EMBL" id="GMS99717.1"/>
    </source>
</evidence>